<sequence>MKNSLAPPSQQSQMESTIPCPTSQAMFHTDIRPKRPRRNQWQRNDERWLPSKAQTTGADEWCESQPRHPSSSGDDINETTLCSSRRAQINGRQRQRTIAFASAMAAALMLCSSSALLPAATASFVNPPNFSPNNLQKDSMSILSRKMPTRRTNFATSFPPSKTSRTNDTWSNAVRQKSGLSESRFGVRRRVKSVLDKAKKRTGIDNSSVQGRDETFTQTGPNIVAETASIGGLGTASVDEDERVDAALDFISKDDQSTVEEVISRESFSGGTQIEAKQNGAADTSSSSTEYAPTSAPKEDNKTPDDKFVLTPNSAPESSDTPAINIKSEERNSVIQNAASASSLPLEPLPFTLPTLTPDQRKRAMRGERVQFQDDMGRAGSGFVVWDVKAPASVVWDCLLDFKSYPETIPTVREVVMYTNTHLKEDYRAEKPLDFEDGTAAICKHGIPSVTRAQFSLSKFRLKIAAVHTYRPHAKGDYMIFTLDPASTNMVLKYAKGIWHTQSNPDGKEGYTRVWLLCELSVSRLLPQWIVDYAAARAMPRATTWLKPQVEAAATLWLKDSARD</sequence>
<dbReference type="AlphaFoldDB" id="A0ABD3Q2D3"/>
<dbReference type="SUPFAM" id="SSF55961">
    <property type="entry name" value="Bet v1-like"/>
    <property type="match status" value="1"/>
</dbReference>
<gene>
    <name evidence="3" type="ORF">HJC23_012440</name>
</gene>
<protein>
    <recommendedName>
        <fullName evidence="5">START domain-containing protein</fullName>
    </recommendedName>
</protein>
<dbReference type="EMBL" id="JABMIG020000082">
    <property type="protein sequence ID" value="KAL3794315.1"/>
    <property type="molecule type" value="Genomic_DNA"/>
</dbReference>
<feature type="compositionally biased region" description="Basic and acidic residues" evidence="1">
    <location>
        <begin position="297"/>
        <end position="308"/>
    </location>
</feature>
<name>A0ABD3Q2D3_9STRA</name>
<evidence type="ECO:0008006" key="5">
    <source>
        <dbReference type="Google" id="ProtNLM"/>
    </source>
</evidence>
<comment type="caution">
    <text evidence="3">The sequence shown here is derived from an EMBL/GenBank/DDBJ whole genome shotgun (WGS) entry which is preliminary data.</text>
</comment>
<evidence type="ECO:0000313" key="3">
    <source>
        <dbReference type="EMBL" id="KAL3794315.1"/>
    </source>
</evidence>
<feature type="compositionally biased region" description="Polar residues" evidence="1">
    <location>
        <begin position="67"/>
        <end position="78"/>
    </location>
</feature>
<feature type="region of interest" description="Disordered" evidence="1">
    <location>
        <begin position="265"/>
        <end position="322"/>
    </location>
</feature>
<evidence type="ECO:0000256" key="1">
    <source>
        <dbReference type="SAM" id="MobiDB-lite"/>
    </source>
</evidence>
<feature type="region of interest" description="Disordered" evidence="1">
    <location>
        <begin position="1"/>
        <end position="78"/>
    </location>
</feature>
<feature type="compositionally biased region" description="Polar residues" evidence="1">
    <location>
        <begin position="266"/>
        <end position="292"/>
    </location>
</feature>
<evidence type="ECO:0000256" key="2">
    <source>
        <dbReference type="SAM" id="Phobius"/>
    </source>
</evidence>
<feature type="transmembrane region" description="Helical" evidence="2">
    <location>
        <begin position="98"/>
        <end position="120"/>
    </location>
</feature>
<feature type="compositionally biased region" description="Polar residues" evidence="1">
    <location>
        <begin position="204"/>
        <end position="221"/>
    </location>
</feature>
<evidence type="ECO:0000313" key="4">
    <source>
        <dbReference type="Proteomes" id="UP001516023"/>
    </source>
</evidence>
<accession>A0ABD3Q2D3</accession>
<keyword evidence="2" id="KW-0812">Transmembrane</keyword>
<dbReference type="Gene3D" id="3.30.530.20">
    <property type="match status" value="1"/>
</dbReference>
<dbReference type="InterPro" id="IPR023393">
    <property type="entry name" value="START-like_dom_sf"/>
</dbReference>
<proteinExistence type="predicted"/>
<feature type="region of interest" description="Disordered" evidence="1">
    <location>
        <begin position="196"/>
        <end position="221"/>
    </location>
</feature>
<feature type="compositionally biased region" description="Polar residues" evidence="1">
    <location>
        <begin position="311"/>
        <end position="322"/>
    </location>
</feature>
<keyword evidence="2" id="KW-1133">Transmembrane helix</keyword>
<keyword evidence="4" id="KW-1185">Reference proteome</keyword>
<reference evidence="3 4" key="1">
    <citation type="journal article" date="2020" name="G3 (Bethesda)">
        <title>Improved Reference Genome for Cyclotella cryptica CCMP332, a Model for Cell Wall Morphogenesis, Salinity Adaptation, and Lipid Production in Diatoms (Bacillariophyta).</title>
        <authorList>
            <person name="Roberts W.R."/>
            <person name="Downey K.M."/>
            <person name="Ruck E.C."/>
            <person name="Traller J.C."/>
            <person name="Alverson A.J."/>
        </authorList>
    </citation>
    <scope>NUCLEOTIDE SEQUENCE [LARGE SCALE GENOMIC DNA]</scope>
    <source>
        <strain evidence="3 4">CCMP332</strain>
    </source>
</reference>
<organism evidence="3 4">
    <name type="scientific">Cyclotella cryptica</name>
    <dbReference type="NCBI Taxonomy" id="29204"/>
    <lineage>
        <taxon>Eukaryota</taxon>
        <taxon>Sar</taxon>
        <taxon>Stramenopiles</taxon>
        <taxon>Ochrophyta</taxon>
        <taxon>Bacillariophyta</taxon>
        <taxon>Coscinodiscophyceae</taxon>
        <taxon>Thalassiosirophycidae</taxon>
        <taxon>Stephanodiscales</taxon>
        <taxon>Stephanodiscaceae</taxon>
        <taxon>Cyclotella</taxon>
    </lineage>
</organism>
<feature type="compositionally biased region" description="Polar residues" evidence="1">
    <location>
        <begin position="1"/>
        <end position="26"/>
    </location>
</feature>
<keyword evidence="2" id="KW-0472">Membrane</keyword>
<dbReference type="Proteomes" id="UP001516023">
    <property type="component" value="Unassembled WGS sequence"/>
</dbReference>